<proteinExistence type="predicted"/>
<sequence>MSKRNLANTKDNSINLILEKSIDYQKNYILKSIIPLNLSKNHKNKNFWIHDLEYYDISHNCIGLNIKTLIKKDNKNISFEKALKLLYKKIVEITNIQSGGIGIINFDTDMAYYLKNETKKEISYHINDFFNKLNLPIRKGCEKPYVTLNFGLDTSEKGRLISNVLLEEFEKGNDENEPYIFPNLVFKIKNGINYNEKDINYDLLIRALKTTSKCMIPTYMNCDSQINKRVDSKEIGIMGCRSRIVNNIFGKSTSINRGNIASVTINLIKLAINSNNNKILFYKELNNLMEESKELLIHRLNKVSNSNMNEYFSNNKIYIDYDKDYYNMLKNGTLSIGFIGLWESLAILKNEKIKTINFIENNYNEAIQIIKFMHNKINQFTNKNKLNFSLLATSGEGISGIFPESDKKIKNLSTLQKSIITKGYYNNSFHIPVELHTKISNKIKYEGNFHKYCTGGSISYVELKEIPTNNIEALKEIIQLFYINDCNYFGINFPLDKCKDCNYINKIDKSCPKCGSTNIIKLRRVSGYLSEENKFASGKKKELKNRKNHSL</sequence>
<dbReference type="PANTHER" id="PTHR21075:SF0">
    <property type="entry name" value="ANAEROBIC RIBONUCLEOSIDE-TRIPHOSPHATE REDUCTASE"/>
    <property type="match status" value="1"/>
</dbReference>
<protein>
    <submittedName>
        <fullName evidence="1">Anaerobic ribonucleoside triphosphate reductase</fullName>
    </submittedName>
</protein>
<keyword evidence="2" id="KW-1185">Reference proteome</keyword>
<dbReference type="GO" id="GO:0008998">
    <property type="term" value="F:ribonucleoside-triphosphate reductase (thioredoxin) activity"/>
    <property type="evidence" value="ECO:0007669"/>
    <property type="project" value="InterPro"/>
</dbReference>
<dbReference type="KEGG" id="ocy:OSSY52_18710"/>
<dbReference type="Gene3D" id="3.20.70.20">
    <property type="match status" value="1"/>
</dbReference>
<dbReference type="PANTHER" id="PTHR21075">
    <property type="entry name" value="ANAEROBIC RIBONUCLEOSIDE-TRIPHOSPHATE REDUCTASE"/>
    <property type="match status" value="1"/>
</dbReference>
<dbReference type="InParanoid" id="A0A7G1G585"/>
<dbReference type="NCBIfam" id="TIGR02487">
    <property type="entry name" value="NrdD"/>
    <property type="match status" value="1"/>
</dbReference>
<dbReference type="GO" id="GO:0009265">
    <property type="term" value="P:2'-deoxyribonucleotide biosynthetic process"/>
    <property type="evidence" value="ECO:0007669"/>
    <property type="project" value="TreeGrafter"/>
</dbReference>
<gene>
    <name evidence="1" type="primary">nrdD</name>
    <name evidence="1" type="ORF">OSSY52_18710</name>
</gene>
<dbReference type="Pfam" id="PF13597">
    <property type="entry name" value="NRDD"/>
    <property type="match status" value="1"/>
</dbReference>
<dbReference type="EMBL" id="AP018712">
    <property type="protein sequence ID" value="BBE31730.1"/>
    <property type="molecule type" value="Genomic_DNA"/>
</dbReference>
<reference evidence="1 2" key="1">
    <citation type="submission" date="2018-06" db="EMBL/GenBank/DDBJ databases">
        <title>Genome sequencing of Oceanotoga sp. sy52.</title>
        <authorList>
            <person name="Mori K."/>
        </authorList>
    </citation>
    <scope>NUCLEOTIDE SEQUENCE [LARGE SCALE GENOMIC DNA]</scope>
    <source>
        <strain evidence="2">sy52</strain>
    </source>
</reference>
<accession>A0A7G1G585</accession>
<dbReference type="GO" id="GO:0006260">
    <property type="term" value="P:DNA replication"/>
    <property type="evidence" value="ECO:0007669"/>
    <property type="project" value="InterPro"/>
</dbReference>
<evidence type="ECO:0000313" key="2">
    <source>
        <dbReference type="Proteomes" id="UP000516361"/>
    </source>
</evidence>
<dbReference type="AlphaFoldDB" id="A0A7G1G585"/>
<name>A0A7G1G585_9BACT</name>
<dbReference type="GO" id="GO:0031250">
    <property type="term" value="C:anaerobic ribonucleoside-triphosphate reductase complex"/>
    <property type="evidence" value="ECO:0007669"/>
    <property type="project" value="TreeGrafter"/>
</dbReference>
<dbReference type="Proteomes" id="UP000516361">
    <property type="component" value="Chromosome"/>
</dbReference>
<dbReference type="SUPFAM" id="SSF51998">
    <property type="entry name" value="PFL-like glycyl radical enzymes"/>
    <property type="match status" value="1"/>
</dbReference>
<dbReference type="InterPro" id="IPR012833">
    <property type="entry name" value="NrdD"/>
</dbReference>
<evidence type="ECO:0000313" key="1">
    <source>
        <dbReference type="EMBL" id="BBE31730.1"/>
    </source>
</evidence>
<dbReference type="RefSeq" id="WP_190614468.1">
    <property type="nucleotide sequence ID" value="NZ_AP018712.1"/>
</dbReference>
<dbReference type="GO" id="GO:0004748">
    <property type="term" value="F:ribonucleoside-diphosphate reductase activity, thioredoxin disulfide as acceptor"/>
    <property type="evidence" value="ECO:0007669"/>
    <property type="project" value="TreeGrafter"/>
</dbReference>
<organism evidence="1 2">
    <name type="scientific">Tepiditoga spiralis</name>
    <dbReference type="NCBI Taxonomy" id="2108365"/>
    <lineage>
        <taxon>Bacteria</taxon>
        <taxon>Thermotogati</taxon>
        <taxon>Thermotogota</taxon>
        <taxon>Thermotogae</taxon>
        <taxon>Petrotogales</taxon>
        <taxon>Petrotogaceae</taxon>
        <taxon>Tepiditoga</taxon>
    </lineage>
</organism>